<dbReference type="EMBL" id="JAMKPW020000034">
    <property type="protein sequence ID" value="KAK8201574.1"/>
    <property type="molecule type" value="Genomic_DNA"/>
</dbReference>
<comment type="caution">
    <text evidence="1">The sequence shown here is derived from an EMBL/GenBank/DDBJ whole genome shotgun (WGS) entry which is preliminary data.</text>
</comment>
<protein>
    <submittedName>
        <fullName evidence="1">Uncharacterized protein</fullName>
    </submittedName>
</protein>
<evidence type="ECO:0000313" key="2">
    <source>
        <dbReference type="Proteomes" id="UP001320706"/>
    </source>
</evidence>
<proteinExistence type="predicted"/>
<gene>
    <name evidence="1" type="ORF">M8818_005828</name>
</gene>
<dbReference type="Proteomes" id="UP001320706">
    <property type="component" value="Unassembled WGS sequence"/>
</dbReference>
<keyword evidence="2" id="KW-1185">Reference proteome</keyword>
<evidence type="ECO:0000313" key="1">
    <source>
        <dbReference type="EMBL" id="KAK8201574.1"/>
    </source>
</evidence>
<organism evidence="1 2">
    <name type="scientific">Zalaria obscura</name>
    <dbReference type="NCBI Taxonomy" id="2024903"/>
    <lineage>
        <taxon>Eukaryota</taxon>
        <taxon>Fungi</taxon>
        <taxon>Dikarya</taxon>
        <taxon>Ascomycota</taxon>
        <taxon>Pezizomycotina</taxon>
        <taxon>Dothideomycetes</taxon>
        <taxon>Dothideomycetidae</taxon>
        <taxon>Dothideales</taxon>
        <taxon>Zalariaceae</taxon>
        <taxon>Zalaria</taxon>
    </lineage>
</organism>
<reference evidence="1" key="1">
    <citation type="submission" date="2024-02" db="EMBL/GenBank/DDBJ databases">
        <title>Metagenome Assembled Genome of Zalaria obscura JY119.</title>
        <authorList>
            <person name="Vighnesh L."/>
            <person name="Jagadeeshwari U."/>
            <person name="Venkata Ramana C."/>
            <person name="Sasikala C."/>
        </authorList>
    </citation>
    <scope>NUCLEOTIDE SEQUENCE</scope>
    <source>
        <strain evidence="1">JY119</strain>
    </source>
</reference>
<sequence length="265" mass="27510">MSKLTDRDTQLLVIAAQCMTTMEINLDKFAQLGSYSTRASANTAWHKLRNKIMASSATTTDPKDAAKDHENENENPGTPTPKSVRKKAATPKSAKSKAGTDGGGDGATDPKTSTAAPRMATFSKSTLAKFQAADAAAAGGDGDEQSQPETPTSKKGGRAKKAVDPKTDIADMLASKKRARGGKAKVDAIDEEGGVKDSEEPAGEASPKKKRAATGKAKAVKAEDSADEDAESNGGEGSEALKEDEDTDPDADHVDDDEAELGATE</sequence>
<accession>A0ACC3S849</accession>
<name>A0ACC3S849_9PEZI</name>